<evidence type="ECO:0000256" key="7">
    <source>
        <dbReference type="SAM" id="Phobius"/>
    </source>
</evidence>
<feature type="transmembrane region" description="Helical" evidence="7">
    <location>
        <begin position="274"/>
        <end position="295"/>
    </location>
</feature>
<gene>
    <name evidence="8" type="ORF">KP509_22G048500</name>
</gene>
<feature type="transmembrane region" description="Helical" evidence="7">
    <location>
        <begin position="391"/>
        <end position="410"/>
    </location>
</feature>
<feature type="transmembrane region" description="Helical" evidence="7">
    <location>
        <begin position="172"/>
        <end position="188"/>
    </location>
</feature>
<dbReference type="EMBL" id="CM035427">
    <property type="protein sequence ID" value="KAH7307155.1"/>
    <property type="molecule type" value="Genomic_DNA"/>
</dbReference>
<dbReference type="CDD" id="cd17484">
    <property type="entry name" value="MFS_FBT"/>
    <property type="match status" value="1"/>
</dbReference>
<organism evidence="8 9">
    <name type="scientific">Ceratopteris richardii</name>
    <name type="common">Triangle waterfern</name>
    <dbReference type="NCBI Taxonomy" id="49495"/>
    <lineage>
        <taxon>Eukaryota</taxon>
        <taxon>Viridiplantae</taxon>
        <taxon>Streptophyta</taxon>
        <taxon>Embryophyta</taxon>
        <taxon>Tracheophyta</taxon>
        <taxon>Polypodiopsida</taxon>
        <taxon>Polypodiidae</taxon>
        <taxon>Polypodiales</taxon>
        <taxon>Pteridineae</taxon>
        <taxon>Pteridaceae</taxon>
        <taxon>Parkerioideae</taxon>
        <taxon>Ceratopteris</taxon>
    </lineage>
</organism>
<evidence type="ECO:0000256" key="2">
    <source>
        <dbReference type="ARBA" id="ARBA00007015"/>
    </source>
</evidence>
<comment type="subcellular location">
    <subcellularLocation>
        <location evidence="1">Membrane</location>
        <topology evidence="1">Multi-pass membrane protein</topology>
    </subcellularLocation>
</comment>
<dbReference type="InterPro" id="IPR039309">
    <property type="entry name" value="BT1"/>
</dbReference>
<keyword evidence="9" id="KW-1185">Reference proteome</keyword>
<feature type="transmembrane region" description="Helical" evidence="7">
    <location>
        <begin position="341"/>
        <end position="363"/>
    </location>
</feature>
<feature type="transmembrane region" description="Helical" evidence="7">
    <location>
        <begin position="53"/>
        <end position="71"/>
    </location>
</feature>
<dbReference type="InterPro" id="IPR036259">
    <property type="entry name" value="MFS_trans_sf"/>
</dbReference>
<evidence type="ECO:0000256" key="5">
    <source>
        <dbReference type="ARBA" id="ARBA00022989"/>
    </source>
</evidence>
<feature type="transmembrane region" description="Helical" evidence="7">
    <location>
        <begin position="209"/>
        <end position="227"/>
    </location>
</feature>
<evidence type="ECO:0000313" key="8">
    <source>
        <dbReference type="EMBL" id="KAH7307155.1"/>
    </source>
</evidence>
<evidence type="ECO:0000256" key="4">
    <source>
        <dbReference type="ARBA" id="ARBA00022692"/>
    </source>
</evidence>
<dbReference type="PANTHER" id="PTHR31585:SF6">
    <property type="entry name" value="FOLATE-BIOPTERIN TRANSPORTER 2-RELATED"/>
    <property type="match status" value="1"/>
</dbReference>
<keyword evidence="3" id="KW-0813">Transport</keyword>
<feature type="transmembrane region" description="Helical" evidence="7">
    <location>
        <begin position="233"/>
        <end position="253"/>
    </location>
</feature>
<dbReference type="SUPFAM" id="SSF103473">
    <property type="entry name" value="MFS general substrate transporter"/>
    <property type="match status" value="1"/>
</dbReference>
<feature type="transmembrane region" description="Helical" evidence="7">
    <location>
        <begin position="132"/>
        <end position="152"/>
    </location>
</feature>
<dbReference type="EMBL" id="CM035427">
    <property type="protein sequence ID" value="KAH7307165.1"/>
    <property type="molecule type" value="Genomic_DNA"/>
</dbReference>
<dbReference type="PANTHER" id="PTHR31585">
    <property type="entry name" value="FOLATE-BIOPTERIN TRANSPORTER 1, CHLOROPLASTIC"/>
    <property type="match status" value="1"/>
</dbReference>
<evidence type="ECO:0000256" key="3">
    <source>
        <dbReference type="ARBA" id="ARBA00022448"/>
    </source>
</evidence>
<keyword evidence="5 7" id="KW-1133">Transmembrane helix</keyword>
<comment type="similarity">
    <text evidence="2">Belongs to the major facilitator superfamily. Folate-biopterin transporter (TC 2.A.71) family.</text>
</comment>
<feature type="transmembrane region" description="Helical" evidence="7">
    <location>
        <begin position="525"/>
        <end position="547"/>
    </location>
</feature>
<dbReference type="Proteomes" id="UP000825935">
    <property type="component" value="Chromosome 22"/>
</dbReference>
<name>A0A8T2S4R9_CERRI</name>
<dbReference type="OrthoDB" id="754047at2759"/>
<feature type="transmembrane region" description="Helical" evidence="7">
    <location>
        <begin position="422"/>
        <end position="441"/>
    </location>
</feature>
<dbReference type="Gene3D" id="1.20.1250.20">
    <property type="entry name" value="MFS general substrate transporter like domains"/>
    <property type="match status" value="1"/>
</dbReference>
<dbReference type="InterPro" id="IPR004324">
    <property type="entry name" value="FBT"/>
</dbReference>
<evidence type="ECO:0000313" key="9">
    <source>
        <dbReference type="Proteomes" id="UP000825935"/>
    </source>
</evidence>
<feature type="transmembrane region" description="Helical" evidence="7">
    <location>
        <begin position="490"/>
        <end position="513"/>
    </location>
</feature>
<comment type="caution">
    <text evidence="8">The sequence shown here is derived from an EMBL/GenBank/DDBJ whole genome shotgun (WGS) entry which is preliminary data.</text>
</comment>
<protein>
    <submittedName>
        <fullName evidence="8">Uncharacterized protein</fullName>
    </submittedName>
</protein>
<keyword evidence="4 7" id="KW-0812">Transmembrane</keyword>
<dbReference type="NCBIfam" id="TIGR00788">
    <property type="entry name" value="fbt"/>
    <property type="match status" value="1"/>
</dbReference>
<dbReference type="GO" id="GO:0016020">
    <property type="term" value="C:membrane"/>
    <property type="evidence" value="ECO:0007669"/>
    <property type="project" value="UniProtKB-SubCell"/>
</dbReference>
<sequence>MHNSLQFAPKVHFILEGHELLTLLLVYPQLDVIYPDIIAEVLTIMISLSGNPYSFLLFILFSCGVHSLLPVRYRMAAEDDELLENISMYPIDQDGEEFEGPESNDGNIKNQHPNSWNYAWKFYLWLKTLQEAFGAPFMAVIIIVYGISQGYVGTVRNLATNYYWKDVQKLQPAASQAFEAFIIMPWNIKPIYGLITDTFPIGGFQRRPYLVICGVGGALCLWILSLLSSPSPWLATLLMAGVALCTAFPDVVVDAAVAEQSRYRPTLASDLQSLSWGSLSLGGLVGSIISGPAVHSFGPRGSFLLISVAPLLLLVAGWAIPEAQLQKGQYKSRFKELMKTLLLFKQTLSNPAIWRPALFIYLARALCPDISESMFYWFTDPVVGPGFSEQFIGLVGGIGYLAMFLGVGMYNCWFRSYSLRIMFFWPQIAYAASGLCDTIIVNRWNLRMGIPDHAFVVGDETLTDIIGRLQLIPFMVLSARLCPPGVEGTVFAFLMSVSNFGATCASWNGAFLLQQLHINREDYSNLWIAIVLRSLLRLTPLIFLFLLPLGTVDDLEVPDIVQGDIVQSVLKDEETINMLQTCQEMVDLKH</sequence>
<feature type="transmembrane region" description="Helical" evidence="7">
    <location>
        <begin position="301"/>
        <end position="320"/>
    </location>
</feature>
<keyword evidence="6 7" id="KW-0472">Membrane</keyword>
<dbReference type="Pfam" id="PF03092">
    <property type="entry name" value="BT1"/>
    <property type="match status" value="1"/>
</dbReference>
<dbReference type="OMA" id="FVIMEEC"/>
<reference evidence="8" key="1">
    <citation type="submission" date="2021-08" db="EMBL/GenBank/DDBJ databases">
        <title>WGS assembly of Ceratopteris richardii.</title>
        <authorList>
            <person name="Marchant D.B."/>
            <person name="Chen G."/>
            <person name="Jenkins J."/>
            <person name="Shu S."/>
            <person name="Leebens-Mack J."/>
            <person name="Grimwood J."/>
            <person name="Schmutz J."/>
            <person name="Soltis P."/>
            <person name="Soltis D."/>
            <person name="Chen Z.-H."/>
        </authorList>
    </citation>
    <scope>NUCLEOTIDE SEQUENCE</scope>
    <source>
        <strain evidence="8">Whitten #5841</strain>
        <tissue evidence="8">Leaf</tissue>
    </source>
</reference>
<evidence type="ECO:0000256" key="1">
    <source>
        <dbReference type="ARBA" id="ARBA00004141"/>
    </source>
</evidence>
<dbReference type="AlphaFoldDB" id="A0A8T2S4R9"/>
<evidence type="ECO:0000256" key="6">
    <source>
        <dbReference type="ARBA" id="ARBA00023136"/>
    </source>
</evidence>
<proteinExistence type="inferred from homology"/>
<accession>A0A8T2S4R9</accession>